<dbReference type="GO" id="GO:0030286">
    <property type="term" value="C:dynein complex"/>
    <property type="evidence" value="ECO:0007669"/>
    <property type="project" value="InterPro"/>
</dbReference>
<dbReference type="EMBL" id="MU825878">
    <property type="protein sequence ID" value="KAJ7385963.1"/>
    <property type="molecule type" value="Genomic_DNA"/>
</dbReference>
<sequence length="276" mass="31327">MVRCSALPSFKGILKHFTEHLSEWKAFYDSASPQTEQLPEPWEDEFNKLQHLIILRCLRPDKVTLGVRDFITFYMSPTYIEPPTFDLSKCYEDSDCCVPLIFVLSPGADPMASLVKFAEDIGVTRSHFQTISLGQGQGPIAAKMINQAIAVGDWVVLQNCHLATSWMPILEKICEEVIVPEKTHNSFRLWLTSYPTERFPVSILQNGVKMTNEPPMGLRANFVYGPSHSDPISDPTFFNGCNKTKVWKKLLFSLCFFHAHRSRETQVRSAGLEHSV</sequence>
<accession>A0A9X0D516</accession>
<dbReference type="InterPro" id="IPR027417">
    <property type="entry name" value="P-loop_NTPase"/>
</dbReference>
<gene>
    <name evidence="2" type="primary">DNAH3_3</name>
    <name evidence="2" type="ORF">OS493_012292</name>
</gene>
<evidence type="ECO:0000259" key="1">
    <source>
        <dbReference type="Pfam" id="PF03028"/>
    </source>
</evidence>
<dbReference type="PANTHER" id="PTHR22878">
    <property type="entry name" value="DYNEIN HEAVY CHAIN 6, AXONEMAL-LIKE-RELATED"/>
    <property type="match status" value="1"/>
</dbReference>
<proteinExistence type="predicted"/>
<dbReference type="GO" id="GO:0045505">
    <property type="term" value="F:dynein intermediate chain binding"/>
    <property type="evidence" value="ECO:0007669"/>
    <property type="project" value="InterPro"/>
</dbReference>
<keyword evidence="3" id="KW-1185">Reference proteome</keyword>
<dbReference type="PANTHER" id="PTHR22878:SF71">
    <property type="entry name" value="DYNEIN, AXONEMAL, HEAVY CHAIN 3"/>
    <property type="match status" value="1"/>
</dbReference>
<dbReference type="Proteomes" id="UP001163046">
    <property type="component" value="Unassembled WGS sequence"/>
</dbReference>
<reference evidence="2" key="1">
    <citation type="submission" date="2023-01" db="EMBL/GenBank/DDBJ databases">
        <title>Genome assembly of the deep-sea coral Lophelia pertusa.</title>
        <authorList>
            <person name="Herrera S."/>
            <person name="Cordes E."/>
        </authorList>
    </citation>
    <scope>NUCLEOTIDE SEQUENCE</scope>
    <source>
        <strain evidence="2">USNM1676648</strain>
        <tissue evidence="2">Polyp</tissue>
    </source>
</reference>
<name>A0A9X0D516_9CNID</name>
<feature type="domain" description="Dynein heavy chain region D6 P-loop" evidence="1">
    <location>
        <begin position="96"/>
        <end position="211"/>
    </location>
</feature>
<dbReference type="InterPro" id="IPR004273">
    <property type="entry name" value="Dynein_heavy_D6_P-loop"/>
</dbReference>
<dbReference type="Pfam" id="PF03028">
    <property type="entry name" value="Dynein_heavy"/>
    <property type="match status" value="1"/>
</dbReference>
<dbReference type="InterPro" id="IPR026983">
    <property type="entry name" value="DHC"/>
</dbReference>
<protein>
    <submittedName>
        <fullName evidence="2">Dynein heavy chain 3, axonemal</fullName>
    </submittedName>
</protein>
<dbReference type="GO" id="GO:0051959">
    <property type="term" value="F:dynein light intermediate chain binding"/>
    <property type="evidence" value="ECO:0007669"/>
    <property type="project" value="InterPro"/>
</dbReference>
<dbReference type="OrthoDB" id="447173at2759"/>
<dbReference type="Gene3D" id="3.40.50.300">
    <property type="entry name" value="P-loop containing nucleotide triphosphate hydrolases"/>
    <property type="match status" value="1"/>
</dbReference>
<dbReference type="GO" id="GO:0008569">
    <property type="term" value="F:minus-end-directed microtubule motor activity"/>
    <property type="evidence" value="ECO:0007669"/>
    <property type="project" value="InterPro"/>
</dbReference>
<evidence type="ECO:0000313" key="3">
    <source>
        <dbReference type="Proteomes" id="UP001163046"/>
    </source>
</evidence>
<comment type="caution">
    <text evidence="2">The sequence shown here is derived from an EMBL/GenBank/DDBJ whole genome shotgun (WGS) entry which is preliminary data.</text>
</comment>
<evidence type="ECO:0000313" key="2">
    <source>
        <dbReference type="EMBL" id="KAJ7385963.1"/>
    </source>
</evidence>
<dbReference type="AlphaFoldDB" id="A0A9X0D516"/>
<dbReference type="GO" id="GO:0007018">
    <property type="term" value="P:microtubule-based movement"/>
    <property type="evidence" value="ECO:0007669"/>
    <property type="project" value="InterPro"/>
</dbReference>
<organism evidence="2 3">
    <name type="scientific">Desmophyllum pertusum</name>
    <dbReference type="NCBI Taxonomy" id="174260"/>
    <lineage>
        <taxon>Eukaryota</taxon>
        <taxon>Metazoa</taxon>
        <taxon>Cnidaria</taxon>
        <taxon>Anthozoa</taxon>
        <taxon>Hexacorallia</taxon>
        <taxon>Scleractinia</taxon>
        <taxon>Caryophylliina</taxon>
        <taxon>Caryophylliidae</taxon>
        <taxon>Desmophyllum</taxon>
    </lineage>
</organism>
<dbReference type="FunFam" id="3.40.50.300:FF:000362">
    <property type="entry name" value="Dynein, axonemal, heavy chain 6"/>
    <property type="match status" value="1"/>
</dbReference>